<evidence type="ECO:0000256" key="1">
    <source>
        <dbReference type="SAM" id="SignalP"/>
    </source>
</evidence>
<comment type="caution">
    <text evidence="2">The sequence shown here is derived from an EMBL/GenBank/DDBJ whole genome shotgun (WGS) entry which is preliminary data.</text>
</comment>
<evidence type="ECO:0008006" key="4">
    <source>
        <dbReference type="Google" id="ProtNLM"/>
    </source>
</evidence>
<dbReference type="EMBL" id="JACYGY010000001">
    <property type="protein sequence ID" value="MBE9462699.1"/>
    <property type="molecule type" value="Genomic_DNA"/>
</dbReference>
<evidence type="ECO:0000313" key="2">
    <source>
        <dbReference type="EMBL" id="MBE9462699.1"/>
    </source>
</evidence>
<proteinExistence type="predicted"/>
<keyword evidence="1" id="KW-0732">Signal</keyword>
<feature type="chain" id="PRO_5046856327" description="DUF5666 domain-containing protein" evidence="1">
    <location>
        <begin position="24"/>
        <end position="243"/>
    </location>
</feature>
<reference evidence="3" key="1">
    <citation type="submission" date="2023-07" db="EMBL/GenBank/DDBJ databases">
        <title>Dyadobacter sp. nov 'subterranea' isolated from contaminted grondwater.</title>
        <authorList>
            <person name="Szabo I."/>
            <person name="Al-Omari J."/>
            <person name="Szerdahelyi S.G."/>
            <person name="Rado J."/>
        </authorList>
    </citation>
    <scope>NUCLEOTIDE SEQUENCE [LARGE SCALE GENOMIC DNA]</scope>
    <source>
        <strain evidence="3">UP-52</strain>
    </source>
</reference>
<dbReference type="RefSeq" id="WP_194120886.1">
    <property type="nucleotide sequence ID" value="NZ_JACYGY010000001.1"/>
</dbReference>
<protein>
    <recommendedName>
        <fullName evidence="4">DUF5666 domain-containing protein</fullName>
    </recommendedName>
</protein>
<keyword evidence="3" id="KW-1185">Reference proteome</keyword>
<gene>
    <name evidence="2" type="ORF">IEE83_12470</name>
</gene>
<dbReference type="Proteomes" id="UP000634134">
    <property type="component" value="Unassembled WGS sequence"/>
</dbReference>
<evidence type="ECO:0000313" key="3">
    <source>
        <dbReference type="Proteomes" id="UP000634134"/>
    </source>
</evidence>
<organism evidence="2 3">
    <name type="scientific">Dyadobacter subterraneus</name>
    <dbReference type="NCBI Taxonomy" id="2773304"/>
    <lineage>
        <taxon>Bacteria</taxon>
        <taxon>Pseudomonadati</taxon>
        <taxon>Bacteroidota</taxon>
        <taxon>Cytophagia</taxon>
        <taxon>Cytophagales</taxon>
        <taxon>Spirosomataceae</taxon>
        <taxon>Dyadobacter</taxon>
    </lineage>
</organism>
<sequence length="243" mass="25418">MKKLALAALFISVVTGSTNHVFAQIAGPLAGAMIAGPGVNGPGPRPPFGPGAPGEQGLRAVTTVQGKVVKLWGNDDFVFDGFYLLSGTDSLLVKFPAHMGSQVSGLTKPGSQVSVSGVLEMPPFGSKELRMVNLNAGGKTLTDTPPTMLPTPAQEIVVSGNGKVTSLQTDREGRVNGLFVDNKTVLRFPPHIAAQIGNSVAKGTAISYSGSQKSKEDGEITLQDYKVIRCNTITVNGQQYLVR</sequence>
<accession>A0ABR9WC10</accession>
<name>A0ABR9WC10_9BACT</name>
<feature type="signal peptide" evidence="1">
    <location>
        <begin position="1"/>
        <end position="23"/>
    </location>
</feature>